<dbReference type="RefSeq" id="WP_106053600.1">
    <property type="nucleotide sequence ID" value="NZ_DBFCGB010000080.1"/>
</dbReference>
<dbReference type="Pfam" id="PF00753">
    <property type="entry name" value="Lactamase_B"/>
    <property type="match status" value="1"/>
</dbReference>
<evidence type="ECO:0000313" key="2">
    <source>
        <dbReference type="EMBL" id="MST97074.1"/>
    </source>
</evidence>
<dbReference type="GO" id="GO:0050313">
    <property type="term" value="F:sulfur dioxygenase activity"/>
    <property type="evidence" value="ECO:0007669"/>
    <property type="project" value="TreeGrafter"/>
</dbReference>
<proteinExistence type="predicted"/>
<dbReference type="AlphaFoldDB" id="A0A844G299"/>
<keyword evidence="3" id="KW-1185">Reference proteome</keyword>
<dbReference type="EMBL" id="VUNS01000007">
    <property type="protein sequence ID" value="MST97074.1"/>
    <property type="molecule type" value="Genomic_DNA"/>
</dbReference>
<organism evidence="2 3">
    <name type="scientific">Victivallis lenta</name>
    <dbReference type="NCBI Taxonomy" id="2606640"/>
    <lineage>
        <taxon>Bacteria</taxon>
        <taxon>Pseudomonadati</taxon>
        <taxon>Lentisphaerota</taxon>
        <taxon>Lentisphaeria</taxon>
        <taxon>Victivallales</taxon>
        <taxon>Victivallaceae</taxon>
        <taxon>Victivallis</taxon>
    </lineage>
</organism>
<dbReference type="GO" id="GO:0016787">
    <property type="term" value="F:hydrolase activity"/>
    <property type="evidence" value="ECO:0007669"/>
    <property type="project" value="UniProtKB-KW"/>
</dbReference>
<keyword evidence="2" id="KW-0378">Hydrolase</keyword>
<accession>A0A844G299</accession>
<comment type="caution">
    <text evidence="2">The sequence shown here is derived from an EMBL/GenBank/DDBJ whole genome shotgun (WGS) entry which is preliminary data.</text>
</comment>
<dbReference type="Gene3D" id="3.60.15.10">
    <property type="entry name" value="Ribonuclease Z/Hydroxyacylglutathione hydrolase-like"/>
    <property type="match status" value="1"/>
</dbReference>
<dbReference type="InterPro" id="IPR036866">
    <property type="entry name" value="RibonucZ/Hydroxyglut_hydro"/>
</dbReference>
<dbReference type="SUPFAM" id="SSF56281">
    <property type="entry name" value="Metallo-hydrolase/oxidoreductase"/>
    <property type="match status" value="1"/>
</dbReference>
<evidence type="ECO:0000313" key="3">
    <source>
        <dbReference type="Proteomes" id="UP000435649"/>
    </source>
</evidence>
<evidence type="ECO:0000259" key="1">
    <source>
        <dbReference type="SMART" id="SM00849"/>
    </source>
</evidence>
<feature type="domain" description="Metallo-beta-lactamase" evidence="1">
    <location>
        <begin position="16"/>
        <end position="170"/>
    </location>
</feature>
<dbReference type="InterPro" id="IPR001279">
    <property type="entry name" value="Metallo-B-lactamas"/>
</dbReference>
<sequence length="206" mass="22781">MMAFQVQQLNVGGYDHNFSYLVVADNGDAALVDPTGDCEKIRRAVEAAGPLTPRYILLTHGHQDHSECLGEVCSFFPAGIASHPNHPLSGRIKLHDGMRLPFGGGWIEAIAMPGHTRDSIAFRLSDDSALFTGDTLFVDCIGFCRSKDMFDTITKKLLPLPDGLVVYSGHDYGSVPFRTLGEEKKFNPYLNCPTLEAFRQQLRHLE</sequence>
<reference evidence="2 3" key="1">
    <citation type="submission" date="2019-08" db="EMBL/GenBank/DDBJ databases">
        <title>In-depth cultivation of the pig gut microbiome towards novel bacterial diversity and tailored functional studies.</title>
        <authorList>
            <person name="Wylensek D."/>
            <person name="Hitch T.C.A."/>
            <person name="Clavel T."/>
        </authorList>
    </citation>
    <scope>NUCLEOTIDE SEQUENCE [LARGE SCALE GENOMIC DNA]</scope>
    <source>
        <strain evidence="2 3">BBE-744-WT-12</strain>
    </source>
</reference>
<dbReference type="GO" id="GO:0070813">
    <property type="term" value="P:hydrogen sulfide metabolic process"/>
    <property type="evidence" value="ECO:0007669"/>
    <property type="project" value="TreeGrafter"/>
</dbReference>
<dbReference type="GO" id="GO:0006749">
    <property type="term" value="P:glutathione metabolic process"/>
    <property type="evidence" value="ECO:0007669"/>
    <property type="project" value="TreeGrafter"/>
</dbReference>
<dbReference type="SMART" id="SM00849">
    <property type="entry name" value="Lactamase_B"/>
    <property type="match status" value="1"/>
</dbReference>
<dbReference type="InterPro" id="IPR051682">
    <property type="entry name" value="Mito_Persulfide_Diox"/>
</dbReference>
<dbReference type="PANTHER" id="PTHR43084">
    <property type="entry name" value="PERSULFIDE DIOXYGENASE ETHE1"/>
    <property type="match status" value="1"/>
</dbReference>
<gene>
    <name evidence="2" type="ORF">FYJ85_08465</name>
</gene>
<name>A0A844G299_9BACT</name>
<dbReference type="PANTHER" id="PTHR43084:SF1">
    <property type="entry name" value="PERSULFIDE DIOXYGENASE ETHE1, MITOCHONDRIAL"/>
    <property type="match status" value="1"/>
</dbReference>
<dbReference type="CDD" id="cd06262">
    <property type="entry name" value="metallo-hydrolase-like_MBL-fold"/>
    <property type="match status" value="1"/>
</dbReference>
<dbReference type="Proteomes" id="UP000435649">
    <property type="component" value="Unassembled WGS sequence"/>
</dbReference>
<protein>
    <submittedName>
        <fullName evidence="2">MBL fold metallo-hydrolase</fullName>
    </submittedName>
</protein>